<dbReference type="InterPro" id="IPR045126">
    <property type="entry name" value="TRAPPC10/Trs130"/>
</dbReference>
<protein>
    <recommendedName>
        <fullName evidence="9">Trafficking protein particle complex subunit 11 domain-containing protein</fullName>
    </recommendedName>
</protein>
<keyword evidence="2" id="KW-0813">Transport</keyword>
<dbReference type="GO" id="GO:0006891">
    <property type="term" value="P:intra-Golgi vesicle-mediated transport"/>
    <property type="evidence" value="ECO:0007669"/>
    <property type="project" value="TreeGrafter"/>
</dbReference>
<dbReference type="Proteomes" id="UP000095023">
    <property type="component" value="Unassembled WGS sequence"/>
</dbReference>
<evidence type="ECO:0000313" key="8">
    <source>
        <dbReference type="Proteomes" id="UP000095023"/>
    </source>
</evidence>
<dbReference type="GO" id="GO:0034498">
    <property type="term" value="P:early endosome to Golgi transport"/>
    <property type="evidence" value="ECO:0007669"/>
    <property type="project" value="TreeGrafter"/>
</dbReference>
<dbReference type="AlphaFoldDB" id="A0A1E4THP3"/>
<dbReference type="Pfam" id="PF23036">
    <property type="entry name" value="TRAPPC10_1st"/>
    <property type="match status" value="1"/>
</dbReference>
<dbReference type="PANTHER" id="PTHR13251:SF3">
    <property type="entry name" value="TRAFFICKING PROTEIN PARTICLE COMPLEX SUBUNIT 10"/>
    <property type="match status" value="1"/>
</dbReference>
<feature type="domain" description="TRAPPC10/Trs130 C-terminal" evidence="4">
    <location>
        <begin position="989"/>
        <end position="1118"/>
    </location>
</feature>
<sequence length="1152" mass="130101">MATEIGVTVSYYDPFGAYSVIQSDLERLSPLTNLHWKCAPRPLRSIGSLPLNLIEEAPLASVPQKHQLPGMDQSPFVKIIVIQCDDIDIYRASARNIAREWLNINVNGSRDPTEWFILYIMPADPKKSLYDKIKSNFCPDTNKCIAIPHDSKNSRVWSSVIELLKASVLNALTKRVTVYESEISKLWDQKSLPGWNFGSFFVTKESLALSFEHMALLDDALAQYDDLEATFNELNQTTQSFLDSKQPESFLLSCNPFTLNDQKSTRLSIIENKLSLLEFLFYLFSRQCQVLFKMSKLATTPSAGSTHLADIVTRTRDFVLRLRPSMRFNHALVCEWALQLLTTVLDQVEVDTSNPKSYATLLSAKSGMVLFARDFIIELGEMKGWSVALEQEIDLSKQPADQAGDPGLISSIMLKDILKSEDSWFESFHTYSTKYLELNGALLESSHSADLVNCQLALAFYDRKDYESAAKYFASIPLSISLQKWQFLSISLLTAFADTMWKTENYSFFARGAVALIFRHKQILQDSKLQELSENLAACSKMISESLSFGVFDAKVFFDIQFAEAIHFNELDDATFLKASLKNLLPVDLHIDTITADLLSDVPLNGKSNSIVLPFSAHDISLKHSDAIDLDLRCTTLTSGLYKVARVRIVSGKFTFVMEYKVHPELIIVQNPNGFDVFPSFPSNQDLKSHKYLVFSVKAGCKDINSAKIELNSPFLGHKFDLNQIKITGISDYKVEDHLIHIKEPIMTGTAIEIAVPLDVHFQLNVLNTFMRVEFYLNDEKFVFMDTISSVIDAPISILVQDVFCANSLLWKFSFSVGKAKRLNSAFRLISSKIKGNDCFSIHGPGNSLRTLLVTEGRPVTNVYRIKRTTKPLISEKQLLTLELQYSSVNNDVRQTLFNKLEQSLKEYGCYDFFRLFRRVVYDILIDDQIECSPWGEIKLPSLLRPTLEKRLKSAKVSSDIQSKILDKVLADYSLEECEHQVSSLEIQVSIPSMEYLYEAELQIPFDSRITVGKPVKAILKITPNTIWKIDKDDANDNDDSLKDAQCFYEVSADSWLISGPTRAHFGLNDSVHANFEIIPIKEGYLNIPQVLIWPQQKIADKITIGLDYTSESVTVPVFSEHAVGFYSVNYSDDKRGASITASVTSGMFVNH</sequence>
<feature type="domain" description="TRAPPC10/Trs130 N-terminal" evidence="5">
    <location>
        <begin position="7"/>
        <end position="298"/>
    </location>
</feature>
<evidence type="ECO:0000313" key="7">
    <source>
        <dbReference type="EMBL" id="ODV91265.1"/>
    </source>
</evidence>
<dbReference type="OrthoDB" id="10256906at2759"/>
<evidence type="ECO:0000256" key="1">
    <source>
        <dbReference type="ARBA" id="ARBA00004555"/>
    </source>
</evidence>
<dbReference type="InterPro" id="IPR056913">
    <property type="entry name" value="TRAPPC10/Trs130_N"/>
</dbReference>
<evidence type="ECO:0000256" key="2">
    <source>
        <dbReference type="ARBA" id="ARBA00022448"/>
    </source>
</evidence>
<feature type="domain" description="Trs130 NTS" evidence="6">
    <location>
        <begin position="313"/>
        <end position="507"/>
    </location>
</feature>
<dbReference type="GO" id="GO:0005829">
    <property type="term" value="C:cytosol"/>
    <property type="evidence" value="ECO:0007669"/>
    <property type="project" value="GOC"/>
</dbReference>
<dbReference type="EMBL" id="KV453842">
    <property type="protein sequence ID" value="ODV91265.1"/>
    <property type="molecule type" value="Genomic_DNA"/>
</dbReference>
<evidence type="ECO:0000259" key="4">
    <source>
        <dbReference type="Pfam" id="PF12584"/>
    </source>
</evidence>
<proteinExistence type="predicted"/>
<reference evidence="8" key="1">
    <citation type="submission" date="2016-02" db="EMBL/GenBank/DDBJ databases">
        <title>Comparative genomics of biotechnologically important yeasts.</title>
        <authorList>
            <consortium name="DOE Joint Genome Institute"/>
            <person name="Riley R."/>
            <person name="Haridas S."/>
            <person name="Wolfe K.H."/>
            <person name="Lopes M.R."/>
            <person name="Hittinger C.T."/>
            <person name="Goker M."/>
            <person name="Salamov A."/>
            <person name="Wisecaver J."/>
            <person name="Long T.M."/>
            <person name="Aerts A.L."/>
            <person name="Barry K."/>
            <person name="Choi C."/>
            <person name="Clum A."/>
            <person name="Coughlan A.Y."/>
            <person name="Deshpande S."/>
            <person name="Douglass A.P."/>
            <person name="Hanson S.J."/>
            <person name="Klenk H.-P."/>
            <person name="Labutti K."/>
            <person name="Lapidus A."/>
            <person name="Lindquist E."/>
            <person name="Lipzen A."/>
            <person name="Meier-Kolthoff J.P."/>
            <person name="Ohm R.A."/>
            <person name="Otillar R.P."/>
            <person name="Pangilinan J."/>
            <person name="Peng Y."/>
            <person name="Rokas A."/>
            <person name="Rosa C.A."/>
            <person name="Scheuner C."/>
            <person name="Sibirny A.A."/>
            <person name="Slot J.C."/>
            <person name="Stielow J.B."/>
            <person name="Sun H."/>
            <person name="Kurtzman C.P."/>
            <person name="Blackwell M."/>
            <person name="Jeffries T.W."/>
            <person name="Grigoriev I.V."/>
        </authorList>
    </citation>
    <scope>NUCLEOTIDE SEQUENCE [LARGE SCALE GENOMIC DNA]</scope>
    <source>
        <strain evidence="8">NRRL Y-17796</strain>
    </source>
</reference>
<dbReference type="InterPro" id="IPR022233">
    <property type="entry name" value="TRAPPC10/Trs130_C"/>
</dbReference>
<evidence type="ECO:0000259" key="6">
    <source>
        <dbReference type="Pfam" id="PF24967"/>
    </source>
</evidence>
<dbReference type="GO" id="GO:1990071">
    <property type="term" value="C:TRAPPII protein complex"/>
    <property type="evidence" value="ECO:0007669"/>
    <property type="project" value="InterPro"/>
</dbReference>
<comment type="subcellular location">
    <subcellularLocation>
        <location evidence="1">Golgi apparatus</location>
    </subcellularLocation>
</comment>
<accession>A0A1E4THP3</accession>
<keyword evidence="8" id="KW-1185">Reference proteome</keyword>
<keyword evidence="3" id="KW-0333">Golgi apparatus</keyword>
<gene>
    <name evidence="7" type="ORF">CANCADRAFT_44869</name>
</gene>
<dbReference type="InterPro" id="IPR056916">
    <property type="entry name" value="NTS_TR130"/>
</dbReference>
<name>A0A1E4THP3_9ASCO</name>
<organism evidence="7 8">
    <name type="scientific">Tortispora caseinolytica NRRL Y-17796</name>
    <dbReference type="NCBI Taxonomy" id="767744"/>
    <lineage>
        <taxon>Eukaryota</taxon>
        <taxon>Fungi</taxon>
        <taxon>Dikarya</taxon>
        <taxon>Ascomycota</taxon>
        <taxon>Saccharomycotina</taxon>
        <taxon>Trigonopsidomycetes</taxon>
        <taxon>Trigonopsidales</taxon>
        <taxon>Trigonopsidaceae</taxon>
        <taxon>Tortispora</taxon>
    </lineage>
</organism>
<evidence type="ECO:0000256" key="3">
    <source>
        <dbReference type="ARBA" id="ARBA00023034"/>
    </source>
</evidence>
<evidence type="ECO:0000259" key="5">
    <source>
        <dbReference type="Pfam" id="PF23036"/>
    </source>
</evidence>
<dbReference type="Pfam" id="PF24967">
    <property type="entry name" value="NTS_TR130"/>
    <property type="match status" value="1"/>
</dbReference>
<dbReference type="PANTHER" id="PTHR13251">
    <property type="entry name" value="EPILEPSY HOLOPROSENCEPHALY CANDIDATE 1/TMEM1"/>
    <property type="match status" value="1"/>
</dbReference>
<dbReference type="Pfam" id="PF12584">
    <property type="entry name" value="TRAPPC10"/>
    <property type="match status" value="1"/>
</dbReference>
<evidence type="ECO:0008006" key="9">
    <source>
        <dbReference type="Google" id="ProtNLM"/>
    </source>
</evidence>